<reference evidence="1" key="2">
    <citation type="submission" date="2023-06" db="EMBL/GenBank/DDBJ databases">
        <authorList>
            <consortium name="Lawrence Berkeley National Laboratory"/>
            <person name="Haridas S."/>
            <person name="Hensen N."/>
            <person name="Bonometti L."/>
            <person name="Westerberg I."/>
            <person name="Brannstrom I.O."/>
            <person name="Guillou S."/>
            <person name="Cros-Aarteil S."/>
            <person name="Calhoun S."/>
            <person name="Kuo A."/>
            <person name="Mondo S."/>
            <person name="Pangilinan J."/>
            <person name="Riley R."/>
            <person name="Labutti K."/>
            <person name="Andreopoulos B."/>
            <person name="Lipzen A."/>
            <person name="Chen C."/>
            <person name="Yanf M."/>
            <person name="Daum C."/>
            <person name="Ng V."/>
            <person name="Clum A."/>
            <person name="Steindorff A."/>
            <person name="Ohm R."/>
            <person name="Martin F."/>
            <person name="Silar P."/>
            <person name="Natvig D."/>
            <person name="Lalanne C."/>
            <person name="Gautier V."/>
            <person name="Ament-Velasquez S.L."/>
            <person name="Kruys A."/>
            <person name="Hutchinson M.I."/>
            <person name="Powell A.J."/>
            <person name="Barry K."/>
            <person name="Miller A.N."/>
            <person name="Grigoriev I.V."/>
            <person name="Debuchy R."/>
            <person name="Gladieux P."/>
            <person name="Thoren M.H."/>
            <person name="Johannesson H."/>
        </authorList>
    </citation>
    <scope>NUCLEOTIDE SEQUENCE</scope>
    <source>
        <strain evidence="1">SMH4131-1</strain>
    </source>
</reference>
<comment type="caution">
    <text evidence="1">The sequence shown here is derived from an EMBL/GenBank/DDBJ whole genome shotgun (WGS) entry which is preliminary data.</text>
</comment>
<proteinExistence type="predicted"/>
<dbReference type="AlphaFoldDB" id="A0AAE0J4D7"/>
<evidence type="ECO:0000313" key="1">
    <source>
        <dbReference type="EMBL" id="KAK3336746.1"/>
    </source>
</evidence>
<sequence>MVIVERLAKQLIKEIILNIVLLPPLQIHACNPRHLPRSRPPPPFLPSRNLTAKPLVGHVSSLLPSPAPAQELCHFPSVFLGLNRGGKGSNLLFPQSQPRFPPGRRRRQSPAVCSTVSTVSSAADFFRARVQRSGDSTRQIGRIRAEAPLSAPDESGSWSWLWPGWVLGPRPRWWIGESQGRRTWLFATRCRRRPNCWPE</sequence>
<dbReference type="Proteomes" id="UP001286456">
    <property type="component" value="Unassembled WGS sequence"/>
</dbReference>
<reference evidence="1" key="1">
    <citation type="journal article" date="2023" name="Mol. Phylogenet. Evol.">
        <title>Genome-scale phylogeny and comparative genomics of the fungal order Sordariales.</title>
        <authorList>
            <person name="Hensen N."/>
            <person name="Bonometti L."/>
            <person name="Westerberg I."/>
            <person name="Brannstrom I.O."/>
            <person name="Guillou S."/>
            <person name="Cros-Aarteil S."/>
            <person name="Calhoun S."/>
            <person name="Haridas S."/>
            <person name="Kuo A."/>
            <person name="Mondo S."/>
            <person name="Pangilinan J."/>
            <person name="Riley R."/>
            <person name="LaButti K."/>
            <person name="Andreopoulos B."/>
            <person name="Lipzen A."/>
            <person name="Chen C."/>
            <person name="Yan M."/>
            <person name="Daum C."/>
            <person name="Ng V."/>
            <person name="Clum A."/>
            <person name="Steindorff A."/>
            <person name="Ohm R.A."/>
            <person name="Martin F."/>
            <person name="Silar P."/>
            <person name="Natvig D.O."/>
            <person name="Lalanne C."/>
            <person name="Gautier V."/>
            <person name="Ament-Velasquez S.L."/>
            <person name="Kruys A."/>
            <person name="Hutchinson M.I."/>
            <person name="Powell A.J."/>
            <person name="Barry K."/>
            <person name="Miller A.N."/>
            <person name="Grigoriev I.V."/>
            <person name="Debuchy R."/>
            <person name="Gladieux P."/>
            <person name="Hiltunen Thoren M."/>
            <person name="Johannesson H."/>
        </authorList>
    </citation>
    <scope>NUCLEOTIDE SEQUENCE</scope>
    <source>
        <strain evidence="1">SMH4131-1</strain>
    </source>
</reference>
<accession>A0AAE0J4D7</accession>
<keyword evidence="2" id="KW-1185">Reference proteome</keyword>
<evidence type="ECO:0000313" key="2">
    <source>
        <dbReference type="Proteomes" id="UP001286456"/>
    </source>
</evidence>
<organism evidence="1 2">
    <name type="scientific">Cercophora scortea</name>
    <dbReference type="NCBI Taxonomy" id="314031"/>
    <lineage>
        <taxon>Eukaryota</taxon>
        <taxon>Fungi</taxon>
        <taxon>Dikarya</taxon>
        <taxon>Ascomycota</taxon>
        <taxon>Pezizomycotina</taxon>
        <taxon>Sordariomycetes</taxon>
        <taxon>Sordariomycetidae</taxon>
        <taxon>Sordariales</taxon>
        <taxon>Lasiosphaeriaceae</taxon>
        <taxon>Cercophora</taxon>
    </lineage>
</organism>
<dbReference type="EMBL" id="JAUEPO010000001">
    <property type="protein sequence ID" value="KAK3336746.1"/>
    <property type="molecule type" value="Genomic_DNA"/>
</dbReference>
<gene>
    <name evidence="1" type="ORF">B0T19DRAFT_50123</name>
</gene>
<protein>
    <submittedName>
        <fullName evidence="1">Uncharacterized protein</fullName>
    </submittedName>
</protein>
<name>A0AAE0J4D7_9PEZI</name>